<feature type="transmembrane region" description="Helical" evidence="1">
    <location>
        <begin position="190"/>
        <end position="210"/>
    </location>
</feature>
<feature type="transmembrane region" description="Helical" evidence="1">
    <location>
        <begin position="61"/>
        <end position="80"/>
    </location>
</feature>
<feature type="transmembrane region" description="Helical" evidence="1">
    <location>
        <begin position="101"/>
        <end position="122"/>
    </location>
</feature>
<feature type="transmembrane region" description="Helical" evidence="1">
    <location>
        <begin position="22"/>
        <end position="41"/>
    </location>
</feature>
<comment type="caution">
    <text evidence="2">The sequence shown here is derived from an EMBL/GenBank/DDBJ whole genome shotgun (WGS) entry which is preliminary data.</text>
</comment>
<evidence type="ECO:0000313" key="2">
    <source>
        <dbReference type="EMBL" id="NEA21381.1"/>
    </source>
</evidence>
<dbReference type="Proteomes" id="UP000475532">
    <property type="component" value="Unassembled WGS sequence"/>
</dbReference>
<name>A0A6L9Q7K8_9ACTN</name>
<dbReference type="AlphaFoldDB" id="A0A6L9Q7K8"/>
<feature type="transmembrane region" description="Helical" evidence="1">
    <location>
        <begin position="128"/>
        <end position="147"/>
    </location>
</feature>
<dbReference type="RefSeq" id="WP_163053027.1">
    <property type="nucleotide sequence ID" value="NZ_JAAGLI010000065.1"/>
</dbReference>
<evidence type="ECO:0008006" key="4">
    <source>
        <dbReference type="Google" id="ProtNLM"/>
    </source>
</evidence>
<evidence type="ECO:0000256" key="1">
    <source>
        <dbReference type="SAM" id="Phobius"/>
    </source>
</evidence>
<feature type="transmembrane region" description="Helical" evidence="1">
    <location>
        <begin position="286"/>
        <end position="303"/>
    </location>
</feature>
<protein>
    <recommendedName>
        <fullName evidence="4">UbiA family prenyltransferase</fullName>
    </recommendedName>
</protein>
<proteinExistence type="predicted"/>
<evidence type="ECO:0000313" key="3">
    <source>
        <dbReference type="Proteomes" id="UP000475532"/>
    </source>
</evidence>
<organism evidence="2 3">
    <name type="scientific">Actinomadura bangladeshensis</name>
    <dbReference type="NCBI Taxonomy" id="453573"/>
    <lineage>
        <taxon>Bacteria</taxon>
        <taxon>Bacillati</taxon>
        <taxon>Actinomycetota</taxon>
        <taxon>Actinomycetes</taxon>
        <taxon>Streptosporangiales</taxon>
        <taxon>Thermomonosporaceae</taxon>
        <taxon>Actinomadura</taxon>
    </lineage>
</organism>
<keyword evidence="1" id="KW-0812">Transmembrane</keyword>
<accession>A0A6L9Q7K8</accession>
<feature type="transmembrane region" description="Helical" evidence="1">
    <location>
        <begin position="255"/>
        <end position="274"/>
    </location>
</feature>
<reference evidence="2 3" key="1">
    <citation type="submission" date="2020-01" db="EMBL/GenBank/DDBJ databases">
        <title>Insect and environment-associated Actinomycetes.</title>
        <authorList>
            <person name="Currrie C."/>
            <person name="Chevrette M."/>
            <person name="Carlson C."/>
            <person name="Stubbendieck R."/>
            <person name="Wendt-Pienkowski E."/>
        </authorList>
    </citation>
    <scope>NUCLEOTIDE SEQUENCE [LARGE SCALE GENOMIC DNA]</scope>
    <source>
        <strain evidence="2 3">SID10258</strain>
    </source>
</reference>
<feature type="transmembrane region" description="Helical" evidence="1">
    <location>
        <begin position="159"/>
        <end position="178"/>
    </location>
</feature>
<sequence>MTGEQVLPGGAMRGWSGRVGRFVLGSHAPLPSAVFAVLWAYGVTGLFAAVDPSGSGWRPGGGTAVAAGTLFVDLLLMRALDDVRDLDYDRRFHPERPLASGAVRVGDLGVLYGAGAVVVLALNAVWPWRAAVLTVQLGYAAAAVRAYRRWGRPSGDRLFTSLLVSLPAPVLLHLYLYAGYLDSAGHGPDAYGLVAIAVAVLAAGHVELAGKLTRVPQPGERTYVTTLGLTGALALALAVAVLSAGLLAAFARPGWWTLVAVAPLAVPAVAMWNFARGRDRWPRPAIAAYPLLAFAAGAALGLAR</sequence>
<keyword evidence="1" id="KW-0472">Membrane</keyword>
<feature type="transmembrane region" description="Helical" evidence="1">
    <location>
        <begin position="222"/>
        <end position="249"/>
    </location>
</feature>
<dbReference type="EMBL" id="JAAGLI010000065">
    <property type="protein sequence ID" value="NEA21381.1"/>
    <property type="molecule type" value="Genomic_DNA"/>
</dbReference>
<gene>
    <name evidence="2" type="ORF">G3I70_02570</name>
</gene>
<keyword evidence="1" id="KW-1133">Transmembrane helix</keyword>